<keyword evidence="2" id="KW-1185">Reference proteome</keyword>
<dbReference type="Proteomes" id="UP001458946">
    <property type="component" value="Unassembled WGS sequence"/>
</dbReference>
<sequence>MKQNKFFITGVLVEETLEMKGASGNFPVLNASVSTGEKFYTFEKTRDEALLYDAMFSGMNAGDRVRVGLTLTGRRKADGTAFTFFELDSLAPDHSGTNSAGGLLTGIVGPVSTREWNGQTISTPTLHVLIADRDGVVPGATVEIEVPYEGRDAAKADWAQNEGRYAEIQVSLDARNTEAGRSYPKFKATKISFYDAPAYAAEILGLSEPAASEYADAI</sequence>
<protein>
    <submittedName>
        <fullName evidence="1">Uncharacterized protein</fullName>
    </submittedName>
</protein>
<name>A0ABP9V536_9DEIO</name>
<evidence type="ECO:0000313" key="2">
    <source>
        <dbReference type="Proteomes" id="UP001458946"/>
    </source>
</evidence>
<organism evidence="1 2">
    <name type="scientific">Deinococcus xinjiangensis</name>
    <dbReference type="NCBI Taxonomy" id="457454"/>
    <lineage>
        <taxon>Bacteria</taxon>
        <taxon>Thermotogati</taxon>
        <taxon>Deinococcota</taxon>
        <taxon>Deinococci</taxon>
        <taxon>Deinococcales</taxon>
        <taxon>Deinococcaceae</taxon>
        <taxon>Deinococcus</taxon>
    </lineage>
</organism>
<evidence type="ECO:0000313" key="1">
    <source>
        <dbReference type="EMBL" id="GAA5500387.1"/>
    </source>
</evidence>
<gene>
    <name evidence="1" type="ORF">Dxin01_00108</name>
</gene>
<dbReference type="RefSeq" id="WP_353540373.1">
    <property type="nucleotide sequence ID" value="NZ_BAABRN010000001.1"/>
</dbReference>
<proteinExistence type="predicted"/>
<accession>A0ABP9V536</accession>
<reference evidence="1 2" key="1">
    <citation type="submission" date="2024-02" db="EMBL/GenBank/DDBJ databases">
        <title>Deinococcus xinjiangensis NBRC 107630.</title>
        <authorList>
            <person name="Ichikawa N."/>
            <person name="Katano-Makiyama Y."/>
            <person name="Hidaka K."/>
        </authorList>
    </citation>
    <scope>NUCLEOTIDE SEQUENCE [LARGE SCALE GENOMIC DNA]</scope>
    <source>
        <strain evidence="1 2">NBRC 107630</strain>
    </source>
</reference>
<comment type="caution">
    <text evidence="1">The sequence shown here is derived from an EMBL/GenBank/DDBJ whole genome shotgun (WGS) entry which is preliminary data.</text>
</comment>
<dbReference type="EMBL" id="BAABRN010000001">
    <property type="protein sequence ID" value="GAA5500387.1"/>
    <property type="molecule type" value="Genomic_DNA"/>
</dbReference>